<dbReference type="RefSeq" id="WP_089799863.1">
    <property type="nucleotide sequence ID" value="NZ_BJYE01000003.1"/>
</dbReference>
<dbReference type="PANTHER" id="PTHR42678">
    <property type="entry name" value="AMIDASE"/>
    <property type="match status" value="1"/>
</dbReference>
<dbReference type="STRING" id="442899.SAMN05720591_10396"/>
<accession>A0A511WY32</accession>
<evidence type="ECO:0000313" key="3">
    <source>
        <dbReference type="Proteomes" id="UP000321400"/>
    </source>
</evidence>
<dbReference type="Gene3D" id="3.90.1300.10">
    <property type="entry name" value="Amidase signature (AS) domain"/>
    <property type="match status" value="1"/>
</dbReference>
<name>A0A511WY32_9BACI</name>
<dbReference type="Pfam" id="PF01425">
    <property type="entry name" value="Amidase"/>
    <property type="match status" value="1"/>
</dbReference>
<evidence type="ECO:0000313" key="2">
    <source>
        <dbReference type="EMBL" id="GEN55857.1"/>
    </source>
</evidence>
<organism evidence="2 3">
    <name type="scientific">Halolactibacillus alkaliphilus</name>
    <dbReference type="NCBI Taxonomy" id="442899"/>
    <lineage>
        <taxon>Bacteria</taxon>
        <taxon>Bacillati</taxon>
        <taxon>Bacillota</taxon>
        <taxon>Bacilli</taxon>
        <taxon>Bacillales</taxon>
        <taxon>Bacillaceae</taxon>
        <taxon>Halolactibacillus</taxon>
    </lineage>
</organism>
<dbReference type="AlphaFoldDB" id="A0A511WY32"/>
<keyword evidence="3" id="KW-1185">Reference proteome</keyword>
<gene>
    <name evidence="2" type="primary">gatA_1</name>
    <name evidence="2" type="ORF">HAL01_03210</name>
</gene>
<dbReference type="Proteomes" id="UP000321400">
    <property type="component" value="Unassembled WGS sequence"/>
</dbReference>
<dbReference type="InterPro" id="IPR023631">
    <property type="entry name" value="Amidase_dom"/>
</dbReference>
<comment type="caution">
    <text evidence="2">The sequence shown here is derived from an EMBL/GenBank/DDBJ whole genome shotgun (WGS) entry which is preliminary data.</text>
</comment>
<feature type="domain" description="Amidase" evidence="1">
    <location>
        <begin position="97"/>
        <end position="427"/>
    </location>
</feature>
<sequence length="483" mass="53265">MGFNSAAYLKDQVRKQYHDAPTSSVEVENLGERFPVRASLTEEMMRTIVKSDVDALQKYVKSGKINYEDIATVFFNRVLDYASYHAVISLNGDVIEEARQCIYSDTNDPLYGLPVLLKDNIATKTLPTTAGAAILKDYYPKEDADIVRSLKEKGALILGKVNLSEWANFMSTDSANGYSAVGGQTRHPEGEFDVGGSSSGSAVAVRLKLCPVAMGTETAGSIIYPASQNGVAGLKPTWGIVSQSGIIPLAKAHDTAGPMAQTVRDCFYGLRAITDVSCDIDTYTSKVTDYRFGFLADEHIKSTYRDDDEAILRKFKHILKDNGVDYTDVMIDEAAYEVDIMDVLTYQFKEGVKTFFKNDITPRTLLDVYQFNEQDLKNHAPHGQDLIKQSIDTSLKEELITKQVMNHQSITKKALDQAFEEVDILVTLSNYATTLYASSGYPALTLPGFKRSTGEPVGVTFISPANKDSELLHVGTRIEALIK</sequence>
<protein>
    <submittedName>
        <fullName evidence="2">Amidase</fullName>
    </submittedName>
</protein>
<dbReference type="PANTHER" id="PTHR42678:SF34">
    <property type="entry name" value="OS04G0183300 PROTEIN"/>
    <property type="match status" value="1"/>
</dbReference>
<dbReference type="InterPro" id="IPR036928">
    <property type="entry name" value="AS_sf"/>
</dbReference>
<dbReference type="SUPFAM" id="SSF75304">
    <property type="entry name" value="Amidase signature (AS) enzymes"/>
    <property type="match status" value="1"/>
</dbReference>
<reference evidence="2 3" key="1">
    <citation type="submission" date="2019-07" db="EMBL/GenBank/DDBJ databases">
        <title>Whole genome shotgun sequence of Halolactibacillus alkaliphilus NBRC 103919.</title>
        <authorList>
            <person name="Hosoyama A."/>
            <person name="Uohara A."/>
            <person name="Ohji S."/>
            <person name="Ichikawa N."/>
        </authorList>
    </citation>
    <scope>NUCLEOTIDE SEQUENCE [LARGE SCALE GENOMIC DNA]</scope>
    <source>
        <strain evidence="2 3">NBRC 103919</strain>
    </source>
</reference>
<dbReference type="OrthoDB" id="9811471at2"/>
<dbReference type="EMBL" id="BJYE01000003">
    <property type="protein sequence ID" value="GEN55857.1"/>
    <property type="molecule type" value="Genomic_DNA"/>
</dbReference>
<evidence type="ECO:0000259" key="1">
    <source>
        <dbReference type="Pfam" id="PF01425"/>
    </source>
</evidence>
<proteinExistence type="predicted"/>